<reference evidence="2 3" key="1">
    <citation type="submission" date="2017-02" db="EMBL/GenBank/DDBJ databases">
        <title>The new phylogeny of genus Mycobacterium.</title>
        <authorList>
            <person name="Tortoli E."/>
            <person name="Trovato A."/>
            <person name="Cirillo D.M."/>
        </authorList>
    </citation>
    <scope>NUCLEOTIDE SEQUENCE [LARGE SCALE GENOMIC DNA]</scope>
    <source>
        <strain evidence="2 3">DSM 44338</strain>
    </source>
</reference>
<keyword evidence="1" id="KW-1133">Transmembrane helix</keyword>
<dbReference type="OrthoDB" id="4638706at2"/>
<dbReference type="AlphaFoldDB" id="A0A1X0JKK4"/>
<name>A0A1X0JKK4_9MYCO</name>
<comment type="caution">
    <text evidence="2">The sequence shown here is derived from an EMBL/GenBank/DDBJ whole genome shotgun (WGS) entry which is preliminary data.</text>
</comment>
<keyword evidence="3" id="KW-1185">Reference proteome</keyword>
<dbReference type="EMBL" id="MVIM01000014">
    <property type="protein sequence ID" value="ORB62807.1"/>
    <property type="molecule type" value="Genomic_DNA"/>
</dbReference>
<feature type="transmembrane region" description="Helical" evidence="1">
    <location>
        <begin position="95"/>
        <end position="114"/>
    </location>
</feature>
<feature type="transmembrane region" description="Helical" evidence="1">
    <location>
        <begin position="23"/>
        <end position="43"/>
    </location>
</feature>
<sequence length="148" mass="15472">MAVQAATVGDIVRYNEAPTKWRLRSVIALTVAFWALLIGGAPASPWTETSDNHAAHVLTATTADQLAVVSDHSHLGRDVAAKFPDTFATAVLPRATSVLVALGLALAVVAAWLYGGQGILGTVRGPPDGPKTVTSGRQLLACFCISRR</sequence>
<protein>
    <submittedName>
        <fullName evidence="2">Uncharacterized protein</fullName>
    </submittedName>
</protein>
<gene>
    <name evidence="2" type="ORF">BST47_22775</name>
</gene>
<dbReference type="Proteomes" id="UP000192411">
    <property type="component" value="Unassembled WGS sequence"/>
</dbReference>
<evidence type="ECO:0000256" key="1">
    <source>
        <dbReference type="SAM" id="Phobius"/>
    </source>
</evidence>
<dbReference type="STRING" id="75922.BST47_22775"/>
<keyword evidence="1" id="KW-0812">Transmembrane</keyword>
<organism evidence="2 3">
    <name type="scientific">Mycolicibacterium tusciae</name>
    <dbReference type="NCBI Taxonomy" id="75922"/>
    <lineage>
        <taxon>Bacteria</taxon>
        <taxon>Bacillati</taxon>
        <taxon>Actinomycetota</taxon>
        <taxon>Actinomycetes</taxon>
        <taxon>Mycobacteriales</taxon>
        <taxon>Mycobacteriaceae</taxon>
        <taxon>Mycolicibacterium</taxon>
    </lineage>
</organism>
<dbReference type="Pfam" id="PF26327">
    <property type="entry name" value="LpqS"/>
    <property type="match status" value="1"/>
</dbReference>
<dbReference type="InterPro" id="IPR058714">
    <property type="entry name" value="LpqS"/>
</dbReference>
<evidence type="ECO:0000313" key="3">
    <source>
        <dbReference type="Proteomes" id="UP000192411"/>
    </source>
</evidence>
<accession>A0A1X0JKK4</accession>
<evidence type="ECO:0000313" key="2">
    <source>
        <dbReference type="EMBL" id="ORB62807.1"/>
    </source>
</evidence>
<keyword evidence="1" id="KW-0472">Membrane</keyword>
<proteinExistence type="predicted"/>